<keyword evidence="2" id="KW-0812">Transmembrane</keyword>
<feature type="coiled-coil region" evidence="1">
    <location>
        <begin position="137"/>
        <end position="164"/>
    </location>
</feature>
<evidence type="ECO:0000256" key="2">
    <source>
        <dbReference type="SAM" id="Phobius"/>
    </source>
</evidence>
<evidence type="ECO:0000313" key="3">
    <source>
        <dbReference type="EMBL" id="KAG0574592.1"/>
    </source>
</evidence>
<protein>
    <submittedName>
        <fullName evidence="3">Uncharacterized protein</fullName>
    </submittedName>
</protein>
<dbReference type="AlphaFoldDB" id="A0A8T0HU75"/>
<keyword evidence="4" id="KW-1185">Reference proteome</keyword>
<keyword evidence="2" id="KW-0472">Membrane</keyword>
<keyword evidence="2" id="KW-1133">Transmembrane helix</keyword>
<name>A0A8T0HU75_CERPU</name>
<sequence>MVFCPYSSIYDLIGTLDMSLRIFPHSLVCLSFAILGANGLFSFWTEKFHSFVFKTRRLFTNIRICICLTISEFVSDCFFDYCVLQVYFWSLPSRAGNQLRLVRAKLESDHATLKQRESELDGKLESSKDGRDDSDERQAALTELNAMEKKHRELQEEIKKYAESDPAVYEAMSKLSPSKP</sequence>
<evidence type="ECO:0000313" key="4">
    <source>
        <dbReference type="Proteomes" id="UP000822688"/>
    </source>
</evidence>
<accession>A0A8T0HU75</accession>
<proteinExistence type="predicted"/>
<evidence type="ECO:0000256" key="1">
    <source>
        <dbReference type="SAM" id="Coils"/>
    </source>
</evidence>
<feature type="transmembrane region" description="Helical" evidence="2">
    <location>
        <begin position="22"/>
        <end position="44"/>
    </location>
</feature>
<dbReference type="Proteomes" id="UP000822688">
    <property type="component" value="Chromosome V"/>
</dbReference>
<keyword evidence="1" id="KW-0175">Coiled coil</keyword>
<comment type="caution">
    <text evidence="3">The sequence shown here is derived from an EMBL/GenBank/DDBJ whole genome shotgun (WGS) entry which is preliminary data.</text>
</comment>
<gene>
    <name evidence="3" type="ORF">KC19_VG274700</name>
</gene>
<organism evidence="3 4">
    <name type="scientific">Ceratodon purpureus</name>
    <name type="common">Fire moss</name>
    <name type="synonym">Dicranum purpureum</name>
    <dbReference type="NCBI Taxonomy" id="3225"/>
    <lineage>
        <taxon>Eukaryota</taxon>
        <taxon>Viridiplantae</taxon>
        <taxon>Streptophyta</taxon>
        <taxon>Embryophyta</taxon>
        <taxon>Bryophyta</taxon>
        <taxon>Bryophytina</taxon>
        <taxon>Bryopsida</taxon>
        <taxon>Dicranidae</taxon>
        <taxon>Pseudoditrichales</taxon>
        <taxon>Ditrichaceae</taxon>
        <taxon>Ceratodon</taxon>
    </lineage>
</organism>
<dbReference type="EMBL" id="CM026426">
    <property type="protein sequence ID" value="KAG0574592.1"/>
    <property type="molecule type" value="Genomic_DNA"/>
</dbReference>
<reference evidence="3" key="1">
    <citation type="submission" date="2020-06" db="EMBL/GenBank/DDBJ databases">
        <title>WGS assembly of Ceratodon purpureus strain R40.</title>
        <authorList>
            <person name="Carey S.B."/>
            <person name="Jenkins J."/>
            <person name="Shu S."/>
            <person name="Lovell J.T."/>
            <person name="Sreedasyam A."/>
            <person name="Maumus F."/>
            <person name="Tiley G.P."/>
            <person name="Fernandez-Pozo N."/>
            <person name="Barry K."/>
            <person name="Chen C."/>
            <person name="Wang M."/>
            <person name="Lipzen A."/>
            <person name="Daum C."/>
            <person name="Saski C.A."/>
            <person name="Payton A.C."/>
            <person name="Mcbreen J.C."/>
            <person name="Conrad R.E."/>
            <person name="Kollar L.M."/>
            <person name="Olsson S."/>
            <person name="Huttunen S."/>
            <person name="Landis J.B."/>
            <person name="Wickett N.J."/>
            <person name="Johnson M.G."/>
            <person name="Rensing S.A."/>
            <person name="Grimwood J."/>
            <person name="Schmutz J."/>
            <person name="Mcdaniel S.F."/>
        </authorList>
    </citation>
    <scope>NUCLEOTIDE SEQUENCE</scope>
    <source>
        <strain evidence="3">R40</strain>
    </source>
</reference>